<comment type="caution">
    <text evidence="1">The sequence shown here is derived from an EMBL/GenBank/DDBJ whole genome shotgun (WGS) entry which is preliminary data.</text>
</comment>
<reference evidence="2" key="1">
    <citation type="journal article" date="2015" name="Nat. Genet.">
        <title>The genome and transcriptome of the zoonotic hookworm Ancylostoma ceylanicum identify infection-specific gene families.</title>
        <authorList>
            <person name="Schwarz E.M."/>
            <person name="Hu Y."/>
            <person name="Antoshechkin I."/>
            <person name="Miller M.M."/>
            <person name="Sternberg P.W."/>
            <person name="Aroian R.V."/>
        </authorList>
    </citation>
    <scope>NUCLEOTIDE SEQUENCE</scope>
    <source>
        <strain evidence="2">HY135</strain>
    </source>
</reference>
<sequence length="107" mass="12295">MCQNRQFIGWSFTENMKRRSLADAEIGQGRRGKKWVAAVLGTRKENKINDTKMVLLYCSGPTIDPKLKIMDFSENFHTVVIQCADHEVKLLLHGSIDFIDCVDFFEV</sequence>
<gene>
    <name evidence="1" type="primary">Acey_s0010.g895</name>
    <name evidence="1" type="ORF">Y032_0010g895</name>
</gene>
<name>A0A016VI23_9BILA</name>
<keyword evidence="2" id="KW-1185">Reference proteome</keyword>
<proteinExistence type="predicted"/>
<organism evidence="1 2">
    <name type="scientific">Ancylostoma ceylanicum</name>
    <dbReference type="NCBI Taxonomy" id="53326"/>
    <lineage>
        <taxon>Eukaryota</taxon>
        <taxon>Metazoa</taxon>
        <taxon>Ecdysozoa</taxon>
        <taxon>Nematoda</taxon>
        <taxon>Chromadorea</taxon>
        <taxon>Rhabditida</taxon>
        <taxon>Rhabditina</taxon>
        <taxon>Rhabditomorpha</taxon>
        <taxon>Strongyloidea</taxon>
        <taxon>Ancylostomatidae</taxon>
        <taxon>Ancylostomatinae</taxon>
        <taxon>Ancylostoma</taxon>
    </lineage>
</organism>
<dbReference type="EMBL" id="JARK01001346">
    <property type="protein sequence ID" value="EYC26662.1"/>
    <property type="molecule type" value="Genomic_DNA"/>
</dbReference>
<accession>A0A016VI23</accession>
<protein>
    <submittedName>
        <fullName evidence="1">Uncharacterized protein</fullName>
    </submittedName>
</protein>
<dbReference type="Proteomes" id="UP000024635">
    <property type="component" value="Unassembled WGS sequence"/>
</dbReference>
<evidence type="ECO:0000313" key="1">
    <source>
        <dbReference type="EMBL" id="EYC26662.1"/>
    </source>
</evidence>
<dbReference type="AlphaFoldDB" id="A0A016VI23"/>
<evidence type="ECO:0000313" key="2">
    <source>
        <dbReference type="Proteomes" id="UP000024635"/>
    </source>
</evidence>